<reference evidence="2" key="1">
    <citation type="submission" date="2021-01" db="EMBL/GenBank/DDBJ databases">
        <authorList>
            <person name="Li R."/>
            <person name="Bekaert M."/>
        </authorList>
    </citation>
    <scope>NUCLEOTIDE SEQUENCE</scope>
    <source>
        <strain evidence="2">Farmed</strain>
    </source>
</reference>
<evidence type="ECO:0000313" key="3">
    <source>
        <dbReference type="Proteomes" id="UP000597762"/>
    </source>
</evidence>
<feature type="compositionally biased region" description="Basic residues" evidence="1">
    <location>
        <begin position="71"/>
        <end position="82"/>
    </location>
</feature>
<name>A0A812E5C1_ACAPH</name>
<evidence type="ECO:0000256" key="1">
    <source>
        <dbReference type="SAM" id="MobiDB-lite"/>
    </source>
</evidence>
<dbReference type="Proteomes" id="UP000597762">
    <property type="component" value="Unassembled WGS sequence"/>
</dbReference>
<gene>
    <name evidence="2" type="ORF">SPHA_64685</name>
</gene>
<feature type="compositionally biased region" description="Basic and acidic residues" evidence="1">
    <location>
        <begin position="29"/>
        <end position="43"/>
    </location>
</feature>
<feature type="region of interest" description="Disordered" evidence="1">
    <location>
        <begin position="1"/>
        <end position="145"/>
    </location>
</feature>
<dbReference type="AlphaFoldDB" id="A0A812E5C1"/>
<proteinExistence type="predicted"/>
<feature type="compositionally biased region" description="Low complexity" evidence="1">
    <location>
        <begin position="107"/>
        <end position="119"/>
    </location>
</feature>
<accession>A0A812E5C1</accession>
<comment type="caution">
    <text evidence="2">The sequence shown here is derived from an EMBL/GenBank/DDBJ whole genome shotgun (WGS) entry which is preliminary data.</text>
</comment>
<feature type="compositionally biased region" description="Polar residues" evidence="1">
    <location>
        <begin position="14"/>
        <end position="25"/>
    </location>
</feature>
<keyword evidence="3" id="KW-1185">Reference proteome</keyword>
<sequence>MAPTPRTSERQQQKTHNTVNVTHAEQATAEEHIITPVTDDHKASTSTSALHYSACRGDDQPVSSEKAAKTPSKRKLPKRLQGNKKAASSQALLGSRQCPRRKDTRNAADAAVTSVARASESSAQKRTRPQRDAISTSAARAVEGPTERLERLQTVNQRRHAQRGHCGPSKQFWFKLVFNYEPILRLSCRKDLQIGSSSDSRHFLAKIRLYNCAFQMTTCIVIDADKRPQGEHERRYNAPASNEVSFIVSGDQHNRRDNVIESRGSGL</sequence>
<dbReference type="OrthoDB" id="10051381at2759"/>
<evidence type="ECO:0000313" key="2">
    <source>
        <dbReference type="EMBL" id="CAE1313602.1"/>
    </source>
</evidence>
<protein>
    <submittedName>
        <fullName evidence="2">Uncharacterized protein</fullName>
    </submittedName>
</protein>
<organism evidence="2 3">
    <name type="scientific">Acanthosepion pharaonis</name>
    <name type="common">Pharaoh cuttlefish</name>
    <name type="synonym">Sepia pharaonis</name>
    <dbReference type="NCBI Taxonomy" id="158019"/>
    <lineage>
        <taxon>Eukaryota</taxon>
        <taxon>Metazoa</taxon>
        <taxon>Spiralia</taxon>
        <taxon>Lophotrochozoa</taxon>
        <taxon>Mollusca</taxon>
        <taxon>Cephalopoda</taxon>
        <taxon>Coleoidea</taxon>
        <taxon>Decapodiformes</taxon>
        <taxon>Sepiida</taxon>
        <taxon>Sepiina</taxon>
        <taxon>Sepiidae</taxon>
        <taxon>Acanthosepion</taxon>
    </lineage>
</organism>
<dbReference type="EMBL" id="CAHIKZ030004661">
    <property type="protein sequence ID" value="CAE1313602.1"/>
    <property type="molecule type" value="Genomic_DNA"/>
</dbReference>